<feature type="domain" description="Glycosyltransferase 2-like" evidence="1">
    <location>
        <begin position="14"/>
        <end position="181"/>
    </location>
</feature>
<accession>A0A926NCF4</accession>
<sequence length="274" mass="31373">MKKRKKRNQPPLTSIIILTHNSLAYTKECISSIFQYTNEPFELILIDNGSTDGTLSYLTKLPNAKVIANQINRGFAGGCNQGLKLAAGTNIVLLNNDTVVTEGWLSHLLWWLRHNDQIGIVGPRSNFVLAQQAISQVPYKTIDEMKAFAKEWAKKHNKQGYETDQLSGFCMVFKKSLIEKIGGLDERFSPGYYEDTDFCIRAQISGKKLWVASDVFIHHYGSSSFKKNKEQHEKIVNESYSKFVNKWNVKNLHQLAQVVKREKPFNSIRHYVPY</sequence>
<reference evidence="2" key="1">
    <citation type="submission" date="2020-09" db="EMBL/GenBank/DDBJ databases">
        <title>A novel bacterium of genus Bacillus, isolated from South China Sea.</title>
        <authorList>
            <person name="Huang H."/>
            <person name="Mo K."/>
            <person name="Hu Y."/>
        </authorList>
    </citation>
    <scope>NUCLEOTIDE SEQUENCE</scope>
    <source>
        <strain evidence="2">IB182487</strain>
    </source>
</reference>
<dbReference type="Pfam" id="PF00535">
    <property type="entry name" value="Glycos_transf_2"/>
    <property type="match status" value="1"/>
</dbReference>
<dbReference type="RefSeq" id="WP_191155213.1">
    <property type="nucleotide sequence ID" value="NZ_JACXAI010000002.1"/>
</dbReference>
<dbReference type="Gene3D" id="3.90.550.10">
    <property type="entry name" value="Spore Coat Polysaccharide Biosynthesis Protein SpsA, Chain A"/>
    <property type="match status" value="1"/>
</dbReference>
<evidence type="ECO:0000313" key="3">
    <source>
        <dbReference type="Proteomes" id="UP000626844"/>
    </source>
</evidence>
<name>A0A926NCF4_9BACI</name>
<dbReference type="SUPFAM" id="SSF53448">
    <property type="entry name" value="Nucleotide-diphospho-sugar transferases"/>
    <property type="match status" value="1"/>
</dbReference>
<dbReference type="Proteomes" id="UP000626844">
    <property type="component" value="Unassembled WGS sequence"/>
</dbReference>
<dbReference type="InterPro" id="IPR029044">
    <property type="entry name" value="Nucleotide-diphossugar_trans"/>
</dbReference>
<evidence type="ECO:0000313" key="2">
    <source>
        <dbReference type="EMBL" id="MBD1378984.1"/>
    </source>
</evidence>
<dbReference type="PANTHER" id="PTHR43179:SF7">
    <property type="entry name" value="RHAMNOSYLTRANSFERASE WBBL"/>
    <property type="match status" value="1"/>
</dbReference>
<dbReference type="PANTHER" id="PTHR43179">
    <property type="entry name" value="RHAMNOSYLTRANSFERASE WBBL"/>
    <property type="match status" value="1"/>
</dbReference>
<gene>
    <name evidence="2" type="ORF">IC621_01965</name>
</gene>
<comment type="caution">
    <text evidence="2">The sequence shown here is derived from an EMBL/GenBank/DDBJ whole genome shotgun (WGS) entry which is preliminary data.</text>
</comment>
<dbReference type="CDD" id="cd04186">
    <property type="entry name" value="GT_2_like_c"/>
    <property type="match status" value="1"/>
</dbReference>
<dbReference type="InterPro" id="IPR001173">
    <property type="entry name" value="Glyco_trans_2-like"/>
</dbReference>
<evidence type="ECO:0000259" key="1">
    <source>
        <dbReference type="Pfam" id="PF00535"/>
    </source>
</evidence>
<protein>
    <submittedName>
        <fullName evidence="2">Glycosyltransferase family 2 protein</fullName>
    </submittedName>
</protein>
<organism evidence="2 3">
    <name type="scientific">Metabacillus arenae</name>
    <dbReference type="NCBI Taxonomy" id="2771434"/>
    <lineage>
        <taxon>Bacteria</taxon>
        <taxon>Bacillati</taxon>
        <taxon>Bacillota</taxon>
        <taxon>Bacilli</taxon>
        <taxon>Bacillales</taxon>
        <taxon>Bacillaceae</taxon>
        <taxon>Metabacillus</taxon>
    </lineage>
</organism>
<keyword evidence="3" id="KW-1185">Reference proteome</keyword>
<dbReference type="AlphaFoldDB" id="A0A926NCF4"/>
<dbReference type="EMBL" id="JACXAI010000002">
    <property type="protein sequence ID" value="MBD1378984.1"/>
    <property type="molecule type" value="Genomic_DNA"/>
</dbReference>
<proteinExistence type="predicted"/>